<dbReference type="InterPro" id="IPR016181">
    <property type="entry name" value="Acyl_CoA_acyltransferase"/>
</dbReference>
<protein>
    <submittedName>
        <fullName evidence="2">GNAT family N-acetyltransferase</fullName>
        <ecNumber evidence="2">2.3.1.-</ecNumber>
    </submittedName>
</protein>
<dbReference type="PANTHER" id="PTHR39173:SF1">
    <property type="entry name" value="ACETYLTRANSFERASE"/>
    <property type="match status" value="1"/>
</dbReference>
<dbReference type="PANTHER" id="PTHR39173">
    <property type="entry name" value="ACETYLTRANSFERASE"/>
    <property type="match status" value="1"/>
</dbReference>
<dbReference type="InterPro" id="IPR000182">
    <property type="entry name" value="GNAT_dom"/>
</dbReference>
<feature type="domain" description="N-acetyltransferase" evidence="1">
    <location>
        <begin position="2"/>
        <end position="170"/>
    </location>
</feature>
<dbReference type="GO" id="GO:0016747">
    <property type="term" value="F:acyltransferase activity, transferring groups other than amino-acyl groups"/>
    <property type="evidence" value="ECO:0007669"/>
    <property type="project" value="InterPro"/>
</dbReference>
<dbReference type="CDD" id="cd04301">
    <property type="entry name" value="NAT_SF"/>
    <property type="match status" value="1"/>
</dbReference>
<name>A0AAU8IFN5_9BACL</name>
<dbReference type="Gene3D" id="3.40.630.30">
    <property type="match status" value="1"/>
</dbReference>
<keyword evidence="2" id="KW-0808">Transferase</keyword>
<dbReference type="AlphaFoldDB" id="A0AAU8IFN5"/>
<dbReference type="EMBL" id="CP159510">
    <property type="protein sequence ID" value="XCJ17042.1"/>
    <property type="molecule type" value="Genomic_DNA"/>
</dbReference>
<accession>A0AAU8IFN5</accession>
<dbReference type="Pfam" id="PF13302">
    <property type="entry name" value="Acetyltransf_3"/>
    <property type="match status" value="1"/>
</dbReference>
<dbReference type="SUPFAM" id="SSF55729">
    <property type="entry name" value="Acyl-CoA N-acyltransferases (Nat)"/>
    <property type="match status" value="1"/>
</dbReference>
<organism evidence="2">
    <name type="scientific">Sporolactobacillus sp. Y61</name>
    <dbReference type="NCBI Taxonomy" id="3160863"/>
    <lineage>
        <taxon>Bacteria</taxon>
        <taxon>Bacillati</taxon>
        <taxon>Bacillota</taxon>
        <taxon>Bacilli</taxon>
        <taxon>Bacillales</taxon>
        <taxon>Sporolactobacillaceae</taxon>
        <taxon>Sporolactobacillus</taxon>
    </lineage>
</organism>
<dbReference type="RefSeq" id="WP_353948360.1">
    <property type="nucleotide sequence ID" value="NZ_CP159510.1"/>
</dbReference>
<dbReference type="EC" id="2.3.1.-" evidence="2"/>
<proteinExistence type="predicted"/>
<keyword evidence="2" id="KW-0012">Acyltransferase</keyword>
<sequence length="170" mass="19588">MLTLVELTPELEDNYNDYLSEWKESGERVVPEASDKGSHTWSQFLAGLEEGKTDVVRRRDWVPATLYFLADDHMRLYGAVQLRHELNDALLDFGGHMGYGIRPLERHKGYATLMLAMALNKARNLQLTRVLITCDKNNIGSAKTITNNGGILENERQHKERITQRYWIEL</sequence>
<dbReference type="PROSITE" id="PS51186">
    <property type="entry name" value="GNAT"/>
    <property type="match status" value="1"/>
</dbReference>
<evidence type="ECO:0000313" key="2">
    <source>
        <dbReference type="EMBL" id="XCJ17042.1"/>
    </source>
</evidence>
<reference evidence="2" key="1">
    <citation type="submission" date="2024-06" db="EMBL/GenBank/DDBJ databases">
        <authorList>
            <person name="Fan A."/>
            <person name="Zhang F.Y."/>
            <person name="Zhang L."/>
        </authorList>
    </citation>
    <scope>NUCLEOTIDE SEQUENCE</scope>
    <source>
        <strain evidence="2">Y61</strain>
    </source>
</reference>
<gene>
    <name evidence="2" type="ORF">ABNN70_00350</name>
</gene>
<evidence type="ECO:0000259" key="1">
    <source>
        <dbReference type="PROSITE" id="PS51186"/>
    </source>
</evidence>